<keyword evidence="3" id="KW-1185">Reference proteome</keyword>
<dbReference type="RefSeq" id="WP_189603547.1">
    <property type="nucleotide sequence ID" value="NZ_BMXB01000002.1"/>
</dbReference>
<dbReference type="SUPFAM" id="SSF51430">
    <property type="entry name" value="NAD(P)-linked oxidoreductase"/>
    <property type="match status" value="1"/>
</dbReference>
<name>A0A918S9C4_9FLAO</name>
<protein>
    <submittedName>
        <fullName evidence="2">Oxidoreductase</fullName>
    </submittedName>
</protein>
<feature type="domain" description="NADP-dependent oxidoreductase" evidence="1">
    <location>
        <begin position="6"/>
        <end position="252"/>
    </location>
</feature>
<dbReference type="Gene3D" id="3.20.20.100">
    <property type="entry name" value="NADP-dependent oxidoreductase domain"/>
    <property type="match status" value="1"/>
</dbReference>
<gene>
    <name evidence="2" type="ORF">GCM10007103_09410</name>
</gene>
<dbReference type="InterPro" id="IPR053135">
    <property type="entry name" value="AKR2_Oxidoreductase"/>
</dbReference>
<dbReference type="Pfam" id="PF00248">
    <property type="entry name" value="Aldo_ket_red"/>
    <property type="match status" value="1"/>
</dbReference>
<dbReference type="Proteomes" id="UP000610456">
    <property type="component" value="Unassembled WGS sequence"/>
</dbReference>
<evidence type="ECO:0000313" key="2">
    <source>
        <dbReference type="EMBL" id="GHA30211.1"/>
    </source>
</evidence>
<dbReference type="InterPro" id="IPR036812">
    <property type="entry name" value="NAD(P)_OxRdtase_dom_sf"/>
</dbReference>
<dbReference type="PANTHER" id="PTHR43312">
    <property type="entry name" value="D-THREO-ALDOSE 1-DEHYDROGENASE"/>
    <property type="match status" value="1"/>
</dbReference>
<dbReference type="EMBL" id="BMXB01000002">
    <property type="protein sequence ID" value="GHA30211.1"/>
    <property type="molecule type" value="Genomic_DNA"/>
</dbReference>
<evidence type="ECO:0000313" key="3">
    <source>
        <dbReference type="Proteomes" id="UP000610456"/>
    </source>
</evidence>
<organism evidence="2 3">
    <name type="scientific">Salinimicrobium marinum</name>
    <dbReference type="NCBI Taxonomy" id="680283"/>
    <lineage>
        <taxon>Bacteria</taxon>
        <taxon>Pseudomonadati</taxon>
        <taxon>Bacteroidota</taxon>
        <taxon>Flavobacteriia</taxon>
        <taxon>Flavobacteriales</taxon>
        <taxon>Flavobacteriaceae</taxon>
        <taxon>Salinimicrobium</taxon>
    </lineage>
</organism>
<accession>A0A918S9C4</accession>
<evidence type="ECO:0000259" key="1">
    <source>
        <dbReference type="Pfam" id="PF00248"/>
    </source>
</evidence>
<dbReference type="CDD" id="cd19097">
    <property type="entry name" value="AKR_unchar"/>
    <property type="match status" value="1"/>
</dbReference>
<proteinExistence type="predicted"/>
<reference evidence="2" key="1">
    <citation type="journal article" date="2014" name="Int. J. Syst. Evol. Microbiol.">
        <title>Complete genome sequence of Corynebacterium casei LMG S-19264T (=DSM 44701T), isolated from a smear-ripened cheese.</title>
        <authorList>
            <consortium name="US DOE Joint Genome Institute (JGI-PGF)"/>
            <person name="Walter F."/>
            <person name="Albersmeier A."/>
            <person name="Kalinowski J."/>
            <person name="Ruckert C."/>
        </authorList>
    </citation>
    <scope>NUCLEOTIDE SEQUENCE</scope>
    <source>
        <strain evidence="2">KCTC 12719</strain>
    </source>
</reference>
<comment type="caution">
    <text evidence="2">The sequence shown here is derived from an EMBL/GenBank/DDBJ whole genome shotgun (WGS) entry which is preliminary data.</text>
</comment>
<sequence>MKVSGKLGLGTVQFGLSYGISNKKGKTSAEEVQKILKLARNSGIEMLDSASAYGDAEEVIGRNNISGFKLVSKFLPPSGGEKVNDQLERSLNNLELNHLYGYLAHRPMELLNHPEQWEELQALKAEGKVMNIGFSLNEPEELENLLEKGFEPDLVQVPYNYFDRRFEKAIKELKEKGCEIHTRSAFLQGLFFMDPNELQDYFAEVKPLLEQLREIELLNGALLKFAMEKPFIDKVITGVETEAQLLKNIDSIGKAPTLPELTETISDNILIPSRWPKS</sequence>
<reference evidence="2" key="2">
    <citation type="submission" date="2020-09" db="EMBL/GenBank/DDBJ databases">
        <authorList>
            <person name="Sun Q."/>
            <person name="Kim S."/>
        </authorList>
    </citation>
    <scope>NUCLEOTIDE SEQUENCE</scope>
    <source>
        <strain evidence="2">KCTC 12719</strain>
    </source>
</reference>
<dbReference type="AlphaFoldDB" id="A0A918S9C4"/>
<dbReference type="InterPro" id="IPR023210">
    <property type="entry name" value="NADP_OxRdtase_dom"/>
</dbReference>
<dbReference type="PANTHER" id="PTHR43312:SF1">
    <property type="entry name" value="NADP-DEPENDENT OXIDOREDUCTASE DOMAIN-CONTAINING PROTEIN"/>
    <property type="match status" value="1"/>
</dbReference>